<dbReference type="GO" id="GO:0033281">
    <property type="term" value="C:TAT protein transport complex"/>
    <property type="evidence" value="ECO:0007669"/>
    <property type="project" value="UniProtKB-UniRule"/>
</dbReference>
<evidence type="ECO:0000256" key="4">
    <source>
        <dbReference type="ARBA" id="ARBA00022692"/>
    </source>
</evidence>
<dbReference type="Pfam" id="PF02416">
    <property type="entry name" value="TatA_B_E"/>
    <property type="match status" value="1"/>
</dbReference>
<keyword evidence="5 9" id="KW-0653">Protein transport</keyword>
<gene>
    <name evidence="9" type="primary">tatA</name>
    <name evidence="11" type="ORF">MSL71_13040</name>
</gene>
<keyword evidence="6 9" id="KW-1133">Transmembrane helix</keyword>
<dbReference type="InterPro" id="IPR003369">
    <property type="entry name" value="TatA/B/E"/>
</dbReference>
<dbReference type="PANTHER" id="PTHR42982">
    <property type="entry name" value="SEC-INDEPENDENT PROTEIN TRANSLOCASE PROTEIN TATA"/>
    <property type="match status" value="1"/>
</dbReference>
<dbReference type="RefSeq" id="WP_180137988.1">
    <property type="nucleotide sequence ID" value="NZ_CAADHO010000002.1"/>
</dbReference>
<comment type="subcellular location">
    <subcellularLocation>
        <location evidence="1 9">Cell membrane</location>
        <topology evidence="1 9">Single-pass membrane protein</topology>
    </subcellularLocation>
</comment>
<dbReference type="GO" id="GO:0043953">
    <property type="term" value="P:protein transport by the Tat complex"/>
    <property type="evidence" value="ECO:0007669"/>
    <property type="project" value="UniProtKB-UniRule"/>
</dbReference>
<dbReference type="InterPro" id="IPR006312">
    <property type="entry name" value="TatA/E"/>
</dbReference>
<feature type="region of interest" description="Disordered" evidence="10">
    <location>
        <begin position="58"/>
        <end position="94"/>
    </location>
</feature>
<evidence type="ECO:0000256" key="5">
    <source>
        <dbReference type="ARBA" id="ARBA00022927"/>
    </source>
</evidence>
<accession>A0A4U8YIZ6</accession>
<dbReference type="PANTHER" id="PTHR42982:SF1">
    <property type="entry name" value="SEC-INDEPENDENT PROTEIN TRANSLOCASE PROTEIN TATA"/>
    <property type="match status" value="1"/>
</dbReference>
<evidence type="ECO:0000256" key="10">
    <source>
        <dbReference type="SAM" id="MobiDB-lite"/>
    </source>
</evidence>
<evidence type="ECO:0000256" key="7">
    <source>
        <dbReference type="ARBA" id="ARBA00023010"/>
    </source>
</evidence>
<comment type="function">
    <text evidence="9">Part of the twin-arginine translocation (Tat) system that transports large folded proteins containing a characteristic twin-arginine motif in their signal peptide across membranes. TatA could form the protein-conducting channel of the Tat system.</text>
</comment>
<dbReference type="HAMAP" id="MF_00236">
    <property type="entry name" value="TatA_E"/>
    <property type="match status" value="1"/>
</dbReference>
<dbReference type="GO" id="GO:0008320">
    <property type="term" value="F:protein transmembrane transporter activity"/>
    <property type="evidence" value="ECO:0007669"/>
    <property type="project" value="UniProtKB-UniRule"/>
</dbReference>
<name>A0A4U8YIZ6_9BACT</name>
<proteinExistence type="inferred from homology"/>
<keyword evidence="12" id="KW-1185">Reference proteome</keyword>
<keyword evidence="2 9" id="KW-0813">Transport</keyword>
<keyword evidence="8 9" id="KW-0472">Membrane</keyword>
<evidence type="ECO:0000256" key="3">
    <source>
        <dbReference type="ARBA" id="ARBA00022475"/>
    </source>
</evidence>
<evidence type="ECO:0000313" key="12">
    <source>
        <dbReference type="Proteomes" id="UP000507962"/>
    </source>
</evidence>
<feature type="compositionally biased region" description="Basic and acidic residues" evidence="10">
    <location>
        <begin position="62"/>
        <end position="94"/>
    </location>
</feature>
<comment type="subunit">
    <text evidence="9">Forms a complex with TatC.</text>
</comment>
<organism evidence="11 12">
    <name type="scientific">Desulfoluna butyratoxydans</name>
    <dbReference type="NCBI Taxonomy" id="231438"/>
    <lineage>
        <taxon>Bacteria</taxon>
        <taxon>Pseudomonadati</taxon>
        <taxon>Thermodesulfobacteriota</taxon>
        <taxon>Desulfobacteria</taxon>
        <taxon>Desulfobacterales</taxon>
        <taxon>Desulfolunaceae</taxon>
        <taxon>Desulfoluna</taxon>
    </lineage>
</organism>
<keyword evidence="3 9" id="KW-1003">Cell membrane</keyword>
<evidence type="ECO:0000256" key="8">
    <source>
        <dbReference type="ARBA" id="ARBA00023136"/>
    </source>
</evidence>
<evidence type="ECO:0000256" key="1">
    <source>
        <dbReference type="ARBA" id="ARBA00004162"/>
    </source>
</evidence>
<sequence length="94" mass="10140">MFGMGMPEILLIMAVALIVIGPKKLPELAKTLGRAFGEFRKATSDLKETFTVDLETPSTEKAGGEMKKVTLAAKDDASPDTETPKRETPDQTEG</sequence>
<evidence type="ECO:0000256" key="2">
    <source>
        <dbReference type="ARBA" id="ARBA00022448"/>
    </source>
</evidence>
<keyword evidence="4 9" id="KW-0812">Transmembrane</keyword>
<keyword evidence="7 9" id="KW-0811">Translocation</keyword>
<dbReference type="EMBL" id="CAADHO010000002">
    <property type="protein sequence ID" value="VFQ43665.1"/>
    <property type="molecule type" value="Genomic_DNA"/>
</dbReference>
<protein>
    <recommendedName>
        <fullName evidence="9">Sec-independent protein translocase protein TatA</fullName>
    </recommendedName>
</protein>
<evidence type="ECO:0000256" key="9">
    <source>
        <dbReference type="HAMAP-Rule" id="MF_00236"/>
    </source>
</evidence>
<reference evidence="11 12" key="1">
    <citation type="submission" date="2019-03" db="EMBL/GenBank/DDBJ databases">
        <authorList>
            <person name="Nijsse B."/>
        </authorList>
    </citation>
    <scope>NUCLEOTIDE SEQUENCE [LARGE SCALE GENOMIC DNA]</scope>
    <source>
        <strain evidence="11">Desulfoluna butyratoxydans MSL71</strain>
    </source>
</reference>
<evidence type="ECO:0000313" key="11">
    <source>
        <dbReference type="EMBL" id="VFQ43665.1"/>
    </source>
</evidence>
<dbReference type="PRINTS" id="PR01506">
    <property type="entry name" value="TATBPROTEIN"/>
</dbReference>
<dbReference type="AlphaFoldDB" id="A0A4U8YIZ6"/>
<comment type="similarity">
    <text evidence="9">Belongs to the TatA/E family.</text>
</comment>
<dbReference type="Gene3D" id="1.20.5.3310">
    <property type="match status" value="1"/>
</dbReference>
<evidence type="ECO:0000256" key="6">
    <source>
        <dbReference type="ARBA" id="ARBA00022989"/>
    </source>
</evidence>
<dbReference type="Proteomes" id="UP000507962">
    <property type="component" value="Unassembled WGS sequence"/>
</dbReference>